<reference evidence="1 2" key="1">
    <citation type="submission" date="2019-07" db="EMBL/GenBank/DDBJ databases">
        <title>The First High-Quality Draft Genome Sequence of the Causal Agent of the Current Panama Disease Epidemic.</title>
        <authorList>
            <person name="Warmington R.J."/>
            <person name="Kay W."/>
            <person name="Jeffries A."/>
            <person name="Bebber D."/>
            <person name="Moore K."/>
            <person name="Studholme D.J."/>
        </authorList>
    </citation>
    <scope>NUCLEOTIDE SEQUENCE [LARGE SCALE GENOMIC DNA]</scope>
    <source>
        <strain evidence="1 2">TR4</strain>
    </source>
</reference>
<evidence type="ECO:0000313" key="2">
    <source>
        <dbReference type="Proteomes" id="UP000321331"/>
    </source>
</evidence>
<gene>
    <name evidence="1" type="ORF">FocTR4_00012471</name>
</gene>
<organism evidence="1 2">
    <name type="scientific">Fusarium oxysporum f. sp. cubense</name>
    <dbReference type="NCBI Taxonomy" id="61366"/>
    <lineage>
        <taxon>Eukaryota</taxon>
        <taxon>Fungi</taxon>
        <taxon>Dikarya</taxon>
        <taxon>Ascomycota</taxon>
        <taxon>Pezizomycotina</taxon>
        <taxon>Sordariomycetes</taxon>
        <taxon>Hypocreomycetidae</taxon>
        <taxon>Hypocreales</taxon>
        <taxon>Nectriaceae</taxon>
        <taxon>Fusarium</taxon>
        <taxon>Fusarium oxysporum species complex</taxon>
    </lineage>
</organism>
<protein>
    <submittedName>
        <fullName evidence="1">Uncharacterized protein</fullName>
    </submittedName>
</protein>
<name>A0A5C6SKL8_FUSOC</name>
<evidence type="ECO:0000313" key="1">
    <source>
        <dbReference type="EMBL" id="TXB99191.1"/>
    </source>
</evidence>
<dbReference type="AlphaFoldDB" id="A0A5C6SKL8"/>
<dbReference type="Proteomes" id="UP000321331">
    <property type="component" value="Unassembled WGS sequence"/>
</dbReference>
<sequence length="65" mass="7480">MFKLNRHVDSRLFKGTSGRCASALYEVSVWVDIELNPEDTTGVRRKQEVSSRWLTESLPKSVRVL</sequence>
<dbReference type="EMBL" id="VMNF01000012">
    <property type="protein sequence ID" value="TXB99191.1"/>
    <property type="molecule type" value="Genomic_DNA"/>
</dbReference>
<accession>A0A5C6SKL8</accession>
<proteinExistence type="predicted"/>
<comment type="caution">
    <text evidence="1">The sequence shown here is derived from an EMBL/GenBank/DDBJ whole genome shotgun (WGS) entry which is preliminary data.</text>
</comment>